<gene>
    <name evidence="1" type="ORF">AVEN_192922_1</name>
</gene>
<sequence length="125" mass="14303">MFTCHTSSTPLHFNFGIHCVACRPKKDVSPQYSVQLRLHWDNSRRQQKNKVSSPIDNWRQGHTCADFQDNGQWECYITCRLAAGPSFSLSAHPDSKEGCYFTFHRLSAKAFPRKTVSENIPAKLT</sequence>
<reference evidence="1 2" key="1">
    <citation type="journal article" date="2019" name="Sci. Rep.">
        <title>Orb-weaving spider Araneus ventricosus genome elucidates the spidroin gene catalogue.</title>
        <authorList>
            <person name="Kono N."/>
            <person name="Nakamura H."/>
            <person name="Ohtoshi R."/>
            <person name="Moran D.A.P."/>
            <person name="Shinohara A."/>
            <person name="Yoshida Y."/>
            <person name="Fujiwara M."/>
            <person name="Mori M."/>
            <person name="Tomita M."/>
            <person name="Arakawa K."/>
        </authorList>
    </citation>
    <scope>NUCLEOTIDE SEQUENCE [LARGE SCALE GENOMIC DNA]</scope>
</reference>
<comment type="caution">
    <text evidence="1">The sequence shown here is derived from an EMBL/GenBank/DDBJ whole genome shotgun (WGS) entry which is preliminary data.</text>
</comment>
<dbReference type="EMBL" id="BGPR01011413">
    <property type="protein sequence ID" value="GBN51204.1"/>
    <property type="molecule type" value="Genomic_DNA"/>
</dbReference>
<organism evidence="1 2">
    <name type="scientific">Araneus ventricosus</name>
    <name type="common">Orbweaver spider</name>
    <name type="synonym">Epeira ventricosa</name>
    <dbReference type="NCBI Taxonomy" id="182803"/>
    <lineage>
        <taxon>Eukaryota</taxon>
        <taxon>Metazoa</taxon>
        <taxon>Ecdysozoa</taxon>
        <taxon>Arthropoda</taxon>
        <taxon>Chelicerata</taxon>
        <taxon>Arachnida</taxon>
        <taxon>Araneae</taxon>
        <taxon>Araneomorphae</taxon>
        <taxon>Entelegynae</taxon>
        <taxon>Araneoidea</taxon>
        <taxon>Araneidae</taxon>
        <taxon>Araneus</taxon>
    </lineage>
</organism>
<evidence type="ECO:0000313" key="2">
    <source>
        <dbReference type="Proteomes" id="UP000499080"/>
    </source>
</evidence>
<name>A0A4Y2PIP5_ARAVE</name>
<dbReference type="Proteomes" id="UP000499080">
    <property type="component" value="Unassembled WGS sequence"/>
</dbReference>
<protein>
    <submittedName>
        <fullName evidence="1">Uncharacterized protein</fullName>
    </submittedName>
</protein>
<proteinExistence type="predicted"/>
<accession>A0A4Y2PIP5</accession>
<keyword evidence="2" id="KW-1185">Reference proteome</keyword>
<dbReference type="AlphaFoldDB" id="A0A4Y2PIP5"/>
<evidence type="ECO:0000313" key="1">
    <source>
        <dbReference type="EMBL" id="GBN51204.1"/>
    </source>
</evidence>